<dbReference type="Pfam" id="PF07992">
    <property type="entry name" value="Pyr_redox_2"/>
    <property type="match status" value="1"/>
</dbReference>
<evidence type="ECO:0000256" key="3">
    <source>
        <dbReference type="ARBA" id="ARBA00022857"/>
    </source>
</evidence>
<dbReference type="Proteomes" id="UP000252147">
    <property type="component" value="Unassembled WGS sequence"/>
</dbReference>
<keyword evidence="4 5" id="KW-0560">Oxidoreductase</keyword>
<feature type="binding site" evidence="5">
    <location>
        <position position="85"/>
    </location>
    <ligand>
        <name>FAD</name>
        <dbReference type="ChEBI" id="CHEBI:57692"/>
    </ligand>
</feature>
<evidence type="ECO:0000313" key="7">
    <source>
        <dbReference type="EMBL" id="RCL38071.1"/>
    </source>
</evidence>
<feature type="binding site" evidence="5">
    <location>
        <position position="329"/>
    </location>
    <ligand>
        <name>FAD</name>
        <dbReference type="ChEBI" id="CHEBI:57692"/>
    </ligand>
</feature>
<comment type="caution">
    <text evidence="7">The sequence shown here is derived from an EMBL/GenBank/DDBJ whole genome shotgun (WGS) entry which is preliminary data.</text>
</comment>
<sequence>MKTDIIVIGAGPVGLFTVFEAGILGLNCTLIDNLDKPGGQCAELYPEKPIFDIPGVPYQTGQEHVDALLKQIKPFDYKLHLNQRVEQIEQKNNGWLVTTNAGKQFESLNVFIAAGAGAFEPIKPNINTDISQLEDKQVHYSVKDKKAYEGKKVLVFGGGDSALDWSIELEKIASEVTLIHRRDAFRGAPDTEMKVRDLAAKKKINLLTPHIIKDVELDSLGELGEVILYNSDTKKDITLSADNILFFYGLNKKLGPLLDWGLENNGKKIEVDTECYETNKQGIFAVGDINNYPGKLNLILSGFHETTLAVQKAFKRIYPEERVPFGYTTSNTTIHERLGIKSD</sequence>
<evidence type="ECO:0000313" key="8">
    <source>
        <dbReference type="Proteomes" id="UP000252147"/>
    </source>
</evidence>
<comment type="subunit">
    <text evidence="5">Homodimer.</text>
</comment>
<dbReference type="PRINTS" id="PR00368">
    <property type="entry name" value="FADPNR"/>
</dbReference>
<dbReference type="InterPro" id="IPR023753">
    <property type="entry name" value="FAD/NAD-binding_dom"/>
</dbReference>
<evidence type="ECO:0000259" key="6">
    <source>
        <dbReference type="Pfam" id="PF07992"/>
    </source>
</evidence>
<gene>
    <name evidence="7" type="ORF">DBW97_03290</name>
</gene>
<comment type="catalytic activity">
    <reaction evidence="5">
        <text>2 reduced [2Fe-2S]-[ferredoxin] + NADP(+) + H(+) = 2 oxidized [2Fe-2S]-[ferredoxin] + NADPH</text>
        <dbReference type="Rhea" id="RHEA:20125"/>
        <dbReference type="Rhea" id="RHEA-COMP:10000"/>
        <dbReference type="Rhea" id="RHEA-COMP:10001"/>
        <dbReference type="ChEBI" id="CHEBI:15378"/>
        <dbReference type="ChEBI" id="CHEBI:33737"/>
        <dbReference type="ChEBI" id="CHEBI:33738"/>
        <dbReference type="ChEBI" id="CHEBI:57783"/>
        <dbReference type="ChEBI" id="CHEBI:58349"/>
        <dbReference type="EC" id="1.18.1.2"/>
    </reaction>
</comment>
<feature type="binding site" evidence="5">
    <location>
        <position position="40"/>
    </location>
    <ligand>
        <name>FAD</name>
        <dbReference type="ChEBI" id="CHEBI:57692"/>
    </ligand>
</feature>
<organism evidence="7 8">
    <name type="scientific">SAR86 cluster bacterium</name>
    <dbReference type="NCBI Taxonomy" id="2030880"/>
    <lineage>
        <taxon>Bacteria</taxon>
        <taxon>Pseudomonadati</taxon>
        <taxon>Pseudomonadota</taxon>
        <taxon>Gammaproteobacteria</taxon>
        <taxon>SAR86 cluster</taxon>
    </lineage>
</organism>
<dbReference type="InterPro" id="IPR050097">
    <property type="entry name" value="Ferredoxin-NADP_redctase_2"/>
</dbReference>
<dbReference type="InterPro" id="IPR022890">
    <property type="entry name" value="Fd--NADP_Rdtase_type_2"/>
</dbReference>
<evidence type="ECO:0000256" key="5">
    <source>
        <dbReference type="HAMAP-Rule" id="MF_01685"/>
    </source>
</evidence>
<comment type="similarity">
    <text evidence="5">Belongs to the ferredoxin--NADP reductase type 2 family.</text>
</comment>
<keyword evidence="1 5" id="KW-0285">Flavoprotein</keyword>
<feature type="binding site" evidence="5">
    <location>
        <position position="32"/>
    </location>
    <ligand>
        <name>FAD</name>
        <dbReference type="ChEBI" id="CHEBI:57692"/>
    </ligand>
</feature>
<dbReference type="EC" id="1.18.1.2" evidence="5"/>
<feature type="binding site" evidence="5">
    <location>
        <position position="119"/>
    </location>
    <ligand>
        <name>FAD</name>
        <dbReference type="ChEBI" id="CHEBI:57692"/>
    </ligand>
</feature>
<dbReference type="SUPFAM" id="SSF51905">
    <property type="entry name" value="FAD/NAD(P)-binding domain"/>
    <property type="match status" value="1"/>
</dbReference>
<dbReference type="EMBL" id="QOPD01000005">
    <property type="protein sequence ID" value="RCL38071.1"/>
    <property type="molecule type" value="Genomic_DNA"/>
</dbReference>
<dbReference type="PRINTS" id="PR00469">
    <property type="entry name" value="PNDRDTASEII"/>
</dbReference>
<keyword evidence="2 5" id="KW-0274">FAD</keyword>
<evidence type="ECO:0000256" key="4">
    <source>
        <dbReference type="ARBA" id="ARBA00023002"/>
    </source>
</evidence>
<keyword evidence="3 5" id="KW-0521">NADP</keyword>
<feature type="binding site" evidence="5">
    <location>
        <position position="288"/>
    </location>
    <ligand>
        <name>FAD</name>
        <dbReference type="ChEBI" id="CHEBI:57692"/>
    </ligand>
</feature>
<dbReference type="PANTHER" id="PTHR48105">
    <property type="entry name" value="THIOREDOXIN REDUCTASE 1-RELATED-RELATED"/>
    <property type="match status" value="1"/>
</dbReference>
<dbReference type="GO" id="GO:0050661">
    <property type="term" value="F:NADP binding"/>
    <property type="evidence" value="ECO:0007669"/>
    <property type="project" value="UniProtKB-UniRule"/>
</dbReference>
<dbReference type="InterPro" id="IPR036188">
    <property type="entry name" value="FAD/NAD-bd_sf"/>
</dbReference>
<feature type="domain" description="FAD/NAD(P)-binding" evidence="6">
    <location>
        <begin position="4"/>
        <end position="292"/>
    </location>
</feature>
<name>A0A368BLD4_9GAMM</name>
<proteinExistence type="inferred from homology"/>
<dbReference type="GO" id="GO:0004324">
    <property type="term" value="F:ferredoxin-NADP+ reductase activity"/>
    <property type="evidence" value="ECO:0007669"/>
    <property type="project" value="UniProtKB-UniRule"/>
</dbReference>
<dbReference type="AlphaFoldDB" id="A0A368BLD4"/>
<dbReference type="HAMAP" id="MF_01685">
    <property type="entry name" value="FENR2"/>
    <property type="match status" value="1"/>
</dbReference>
<evidence type="ECO:0000256" key="1">
    <source>
        <dbReference type="ARBA" id="ARBA00022630"/>
    </source>
</evidence>
<evidence type="ECO:0000256" key="2">
    <source>
        <dbReference type="ARBA" id="ARBA00022827"/>
    </source>
</evidence>
<dbReference type="Gene3D" id="3.50.50.60">
    <property type="entry name" value="FAD/NAD(P)-binding domain"/>
    <property type="match status" value="2"/>
</dbReference>
<comment type="cofactor">
    <cofactor evidence="5">
        <name>FAD</name>
        <dbReference type="ChEBI" id="CHEBI:57692"/>
    </cofactor>
    <text evidence="5">Binds 1 FAD per subunit.</text>
</comment>
<protein>
    <recommendedName>
        <fullName evidence="5">Ferredoxin--NADP reductase</fullName>
        <shortName evidence="5">FNR</shortName>
        <shortName evidence="5">Fd-NADP(+) reductase</shortName>
        <ecNumber evidence="5">1.18.1.2</ecNumber>
    </recommendedName>
</protein>
<reference evidence="7 8" key="1">
    <citation type="journal article" date="2018" name="Microbiome">
        <title>Fine metagenomic profile of the Mediterranean stratified and mixed water columns revealed by assembly and recruitment.</title>
        <authorList>
            <person name="Haro-Moreno J.M."/>
            <person name="Lopez-Perez M."/>
            <person name="De La Torre J.R."/>
            <person name="Picazo A."/>
            <person name="Camacho A."/>
            <person name="Rodriguez-Valera F."/>
        </authorList>
    </citation>
    <scope>NUCLEOTIDE SEQUENCE [LARGE SCALE GENOMIC DNA]</scope>
    <source>
        <strain evidence="7">MED-G83</strain>
    </source>
</reference>
<feature type="binding site" evidence="5">
    <location>
        <position position="45"/>
    </location>
    <ligand>
        <name>FAD</name>
        <dbReference type="ChEBI" id="CHEBI:57692"/>
    </ligand>
</feature>
<dbReference type="GO" id="GO:0050660">
    <property type="term" value="F:flavin adenine dinucleotide binding"/>
    <property type="evidence" value="ECO:0007669"/>
    <property type="project" value="UniProtKB-UniRule"/>
</dbReference>
<accession>A0A368BLD4</accession>
<comment type="caution">
    <text evidence="5">Lacks conserved residue(s) required for the propagation of feature annotation.</text>
</comment>